<keyword evidence="6" id="KW-1185">Reference proteome</keyword>
<proteinExistence type="predicted"/>
<dbReference type="Proteomes" id="UP000235649">
    <property type="component" value="Unassembled WGS sequence"/>
</dbReference>
<feature type="domain" description="HTH marR-type" evidence="4">
    <location>
        <begin position="11"/>
        <end position="155"/>
    </location>
</feature>
<keyword evidence="2" id="KW-0238">DNA-binding</keyword>
<keyword evidence="3" id="KW-0804">Transcription</keyword>
<accession>A0A2N7AVV8</accession>
<dbReference type="InterPro" id="IPR000835">
    <property type="entry name" value="HTH_MarR-typ"/>
</dbReference>
<dbReference type="InterPro" id="IPR052067">
    <property type="entry name" value="Metal_resp_HTH_trans_reg"/>
</dbReference>
<evidence type="ECO:0000256" key="1">
    <source>
        <dbReference type="ARBA" id="ARBA00023015"/>
    </source>
</evidence>
<dbReference type="InterPro" id="IPR036390">
    <property type="entry name" value="WH_DNA-bd_sf"/>
</dbReference>
<gene>
    <name evidence="5" type="ORF">CBP76_03965</name>
</gene>
<evidence type="ECO:0000313" key="6">
    <source>
        <dbReference type="Proteomes" id="UP000235649"/>
    </source>
</evidence>
<dbReference type="SMART" id="SM00347">
    <property type="entry name" value="HTH_MARR"/>
    <property type="match status" value="1"/>
</dbReference>
<organism evidence="5 6">
    <name type="scientific">Companilactobacillus nuruki</name>
    <dbReference type="NCBI Taxonomy" id="1993540"/>
    <lineage>
        <taxon>Bacteria</taxon>
        <taxon>Bacillati</taxon>
        <taxon>Bacillota</taxon>
        <taxon>Bacilli</taxon>
        <taxon>Lactobacillales</taxon>
        <taxon>Lactobacillaceae</taxon>
        <taxon>Companilactobacillus</taxon>
    </lineage>
</organism>
<dbReference type="PROSITE" id="PS50995">
    <property type="entry name" value="HTH_MARR_2"/>
    <property type="match status" value="1"/>
</dbReference>
<dbReference type="PANTHER" id="PTHR35790">
    <property type="entry name" value="HTH-TYPE TRANSCRIPTIONAL REGULATOR PCHR"/>
    <property type="match status" value="1"/>
</dbReference>
<evidence type="ECO:0000259" key="4">
    <source>
        <dbReference type="PROSITE" id="PS50995"/>
    </source>
</evidence>
<dbReference type="AlphaFoldDB" id="A0A2N7AVV8"/>
<evidence type="ECO:0000313" key="5">
    <source>
        <dbReference type="EMBL" id="PMD72302.1"/>
    </source>
</evidence>
<dbReference type="PANTHER" id="PTHR35790:SF4">
    <property type="entry name" value="HTH-TYPE TRANSCRIPTIONAL REGULATOR PCHR"/>
    <property type="match status" value="1"/>
</dbReference>
<dbReference type="Pfam" id="PF01047">
    <property type="entry name" value="MarR"/>
    <property type="match status" value="1"/>
</dbReference>
<dbReference type="GO" id="GO:0003700">
    <property type="term" value="F:DNA-binding transcription factor activity"/>
    <property type="evidence" value="ECO:0007669"/>
    <property type="project" value="InterPro"/>
</dbReference>
<sequence>MNKSKNAKSIMTNIGNLLSQDSTNDQEKNWLLTQTDNPELKDALAGLSTQDLKVLNKIGNQERVLIKSLPAAVDLSQPTISRMMNRLEKKNILEKYRTVKNNKEILVSLTPLGEKIADLHTQLDNHILQNVDNILSDYSDEEIEHFIEILSKIQKIKL</sequence>
<protein>
    <submittedName>
        <fullName evidence="5">MarR family transcriptional regulator</fullName>
    </submittedName>
</protein>
<comment type="caution">
    <text evidence="5">The sequence shown here is derived from an EMBL/GenBank/DDBJ whole genome shotgun (WGS) entry which is preliminary data.</text>
</comment>
<name>A0A2N7AVV8_9LACO</name>
<dbReference type="InterPro" id="IPR036388">
    <property type="entry name" value="WH-like_DNA-bd_sf"/>
</dbReference>
<dbReference type="Gene3D" id="1.10.10.10">
    <property type="entry name" value="Winged helix-like DNA-binding domain superfamily/Winged helix DNA-binding domain"/>
    <property type="match status" value="1"/>
</dbReference>
<dbReference type="OrthoDB" id="2296872at2"/>
<dbReference type="SUPFAM" id="SSF46785">
    <property type="entry name" value="Winged helix' DNA-binding domain"/>
    <property type="match status" value="1"/>
</dbReference>
<dbReference type="EMBL" id="NIPR01000007">
    <property type="protein sequence ID" value="PMD72302.1"/>
    <property type="molecule type" value="Genomic_DNA"/>
</dbReference>
<keyword evidence="1" id="KW-0805">Transcription regulation</keyword>
<dbReference type="GO" id="GO:0003677">
    <property type="term" value="F:DNA binding"/>
    <property type="evidence" value="ECO:0007669"/>
    <property type="project" value="UniProtKB-KW"/>
</dbReference>
<dbReference type="RefSeq" id="WP_102195645.1">
    <property type="nucleotide sequence ID" value="NZ_NIPR01000007.1"/>
</dbReference>
<evidence type="ECO:0000256" key="2">
    <source>
        <dbReference type="ARBA" id="ARBA00023125"/>
    </source>
</evidence>
<reference evidence="5 6" key="1">
    <citation type="submission" date="2017-05" db="EMBL/GenBank/DDBJ databases">
        <title>Lactobacillus nurukis nov., sp. nov., isolated from nuruk.</title>
        <authorList>
            <person name="Kim S.-J."/>
        </authorList>
    </citation>
    <scope>NUCLEOTIDE SEQUENCE [LARGE SCALE GENOMIC DNA]</scope>
    <source>
        <strain evidence="5 6">SYF10-1a</strain>
    </source>
</reference>
<evidence type="ECO:0000256" key="3">
    <source>
        <dbReference type="ARBA" id="ARBA00023163"/>
    </source>
</evidence>